<dbReference type="SMART" id="SM00347">
    <property type="entry name" value="HTH_MARR"/>
    <property type="match status" value="1"/>
</dbReference>
<comment type="caution">
    <text evidence="5">The sequence shown here is derived from an EMBL/GenBank/DDBJ whole genome shotgun (WGS) entry which is preliminary data.</text>
</comment>
<dbReference type="STRING" id="1423820.FC64_GL000896"/>
<dbReference type="InterPro" id="IPR000835">
    <property type="entry name" value="HTH_MarR-typ"/>
</dbReference>
<dbReference type="GO" id="GO:0003677">
    <property type="term" value="F:DNA binding"/>
    <property type="evidence" value="ECO:0007669"/>
    <property type="project" value="UniProtKB-KW"/>
</dbReference>
<keyword evidence="6" id="KW-1185">Reference proteome</keyword>
<dbReference type="PROSITE" id="PS50995">
    <property type="entry name" value="HTH_MARR_2"/>
    <property type="match status" value="1"/>
</dbReference>
<dbReference type="Proteomes" id="UP000051291">
    <property type="component" value="Unassembled WGS sequence"/>
</dbReference>
<evidence type="ECO:0000259" key="4">
    <source>
        <dbReference type="PROSITE" id="PS50995"/>
    </source>
</evidence>
<dbReference type="RefSeq" id="WP_057906768.1">
    <property type="nucleotide sequence ID" value="NZ_AYYZ01000029.1"/>
</dbReference>
<dbReference type="PRINTS" id="PR00598">
    <property type="entry name" value="HTHMARR"/>
</dbReference>
<reference evidence="5 6" key="1">
    <citation type="journal article" date="2015" name="Genome Announc.">
        <title>Expanding the biotechnology potential of lactobacilli through comparative genomics of 213 strains and associated genera.</title>
        <authorList>
            <person name="Sun Z."/>
            <person name="Harris H.M."/>
            <person name="McCann A."/>
            <person name="Guo C."/>
            <person name="Argimon S."/>
            <person name="Zhang W."/>
            <person name="Yang X."/>
            <person name="Jeffery I.B."/>
            <person name="Cooney J.C."/>
            <person name="Kagawa T.F."/>
            <person name="Liu W."/>
            <person name="Song Y."/>
            <person name="Salvetti E."/>
            <person name="Wrobel A."/>
            <person name="Rasinkangas P."/>
            <person name="Parkhill J."/>
            <person name="Rea M.C."/>
            <person name="O'Sullivan O."/>
            <person name="Ritari J."/>
            <person name="Douillard F.P."/>
            <person name="Paul Ross R."/>
            <person name="Yang R."/>
            <person name="Briner A.E."/>
            <person name="Felis G.E."/>
            <person name="de Vos W.M."/>
            <person name="Barrangou R."/>
            <person name="Klaenhammer T.R."/>
            <person name="Caufield P.W."/>
            <person name="Cui Y."/>
            <person name="Zhang H."/>
            <person name="O'Toole P.W."/>
        </authorList>
    </citation>
    <scope>NUCLEOTIDE SEQUENCE [LARGE SCALE GENOMIC DNA]</scope>
    <source>
        <strain evidence="5 6">DSM 20653</strain>
    </source>
</reference>
<protein>
    <submittedName>
        <fullName evidence="5">MarR family transcriptional regulator</fullName>
    </submittedName>
</protein>
<evidence type="ECO:0000256" key="1">
    <source>
        <dbReference type="ARBA" id="ARBA00023015"/>
    </source>
</evidence>
<evidence type="ECO:0000256" key="2">
    <source>
        <dbReference type="ARBA" id="ARBA00023125"/>
    </source>
</evidence>
<evidence type="ECO:0000256" key="3">
    <source>
        <dbReference type="ARBA" id="ARBA00023163"/>
    </source>
</evidence>
<keyword evidence="3" id="KW-0804">Transcription</keyword>
<dbReference type="EMBL" id="AYYZ01000029">
    <property type="protein sequence ID" value="KRM51709.1"/>
    <property type="molecule type" value="Genomic_DNA"/>
</dbReference>
<dbReference type="PANTHER" id="PTHR42756:SF1">
    <property type="entry name" value="TRANSCRIPTIONAL REPRESSOR OF EMRAB OPERON"/>
    <property type="match status" value="1"/>
</dbReference>
<dbReference type="PATRIC" id="fig|1423820.4.peg.918"/>
<accession>A0A0R1ZA53</accession>
<evidence type="ECO:0000313" key="5">
    <source>
        <dbReference type="EMBL" id="KRM51709.1"/>
    </source>
</evidence>
<dbReference type="Pfam" id="PF01047">
    <property type="entry name" value="MarR"/>
    <property type="match status" value="1"/>
</dbReference>
<dbReference type="SUPFAM" id="SSF46785">
    <property type="entry name" value="Winged helix' DNA-binding domain"/>
    <property type="match status" value="1"/>
</dbReference>
<proteinExistence type="predicted"/>
<dbReference type="GO" id="GO:0003700">
    <property type="term" value="F:DNA-binding transcription factor activity"/>
    <property type="evidence" value="ECO:0007669"/>
    <property type="project" value="InterPro"/>
</dbReference>
<evidence type="ECO:0000313" key="6">
    <source>
        <dbReference type="Proteomes" id="UP000051291"/>
    </source>
</evidence>
<feature type="domain" description="HTH marR-type" evidence="4">
    <location>
        <begin position="1"/>
        <end position="140"/>
    </location>
</feature>
<dbReference type="PANTHER" id="PTHR42756">
    <property type="entry name" value="TRANSCRIPTIONAL REGULATOR, MARR"/>
    <property type="match status" value="1"/>
</dbReference>
<keyword evidence="2" id="KW-0238">DNA-binding</keyword>
<keyword evidence="1" id="KW-0805">Transcription regulation</keyword>
<dbReference type="InterPro" id="IPR036390">
    <property type="entry name" value="WH_DNA-bd_sf"/>
</dbReference>
<dbReference type="Gene3D" id="1.10.10.10">
    <property type="entry name" value="Winged helix-like DNA-binding domain superfamily/Winged helix DNA-binding domain"/>
    <property type="match status" value="1"/>
</dbReference>
<name>A0A0R1ZA53_9LACO</name>
<dbReference type="InterPro" id="IPR036388">
    <property type="entry name" value="WH-like_DNA-bd_sf"/>
</dbReference>
<sequence length="147" mass="17333">MNEREKYIDEAMKRVYADIVWIEENELRKSSFNDLSIKEIHAIIAITMYDHQTASEVARKLHLTPGTLTTTVDRLVRKGYVRRIRGEDDRRIIRLGLTPKGRLVYRAHDAFHRQMVRSFLKDLDPEEVKTIEKAIRNLEVFLEAHSD</sequence>
<dbReference type="AlphaFoldDB" id="A0A0R1ZA53"/>
<organism evidence="5 6">
    <name type="scientific">Ligilactobacillus araffinosus DSM 20653</name>
    <dbReference type="NCBI Taxonomy" id="1423820"/>
    <lineage>
        <taxon>Bacteria</taxon>
        <taxon>Bacillati</taxon>
        <taxon>Bacillota</taxon>
        <taxon>Bacilli</taxon>
        <taxon>Lactobacillales</taxon>
        <taxon>Lactobacillaceae</taxon>
        <taxon>Ligilactobacillus</taxon>
    </lineage>
</organism>
<gene>
    <name evidence="5" type="ORF">FC64_GL000896</name>
</gene>